<protein>
    <submittedName>
        <fullName evidence="1">Uncharacterized protein</fullName>
    </submittedName>
</protein>
<name>A0A8S1RAY2_9CILI</name>
<dbReference type="Proteomes" id="UP000692954">
    <property type="component" value="Unassembled WGS sequence"/>
</dbReference>
<accession>A0A8S1RAY2</accession>
<sequence>MEFGSKPSLFPELLSENLNNEKFQSSSGFLTQKQIIYIQKMIQMNQ</sequence>
<evidence type="ECO:0000313" key="2">
    <source>
        <dbReference type="Proteomes" id="UP000692954"/>
    </source>
</evidence>
<evidence type="ECO:0000313" key="1">
    <source>
        <dbReference type="EMBL" id="CAD8125401.1"/>
    </source>
</evidence>
<dbReference type="AlphaFoldDB" id="A0A8S1RAY2"/>
<dbReference type="EMBL" id="CAJJDN010000158">
    <property type="protein sequence ID" value="CAD8125401.1"/>
    <property type="molecule type" value="Genomic_DNA"/>
</dbReference>
<gene>
    <name evidence="1" type="ORF">PSON_ATCC_30995.1.T1580124</name>
</gene>
<reference evidence="1" key="1">
    <citation type="submission" date="2021-01" db="EMBL/GenBank/DDBJ databases">
        <authorList>
            <consortium name="Genoscope - CEA"/>
            <person name="William W."/>
        </authorList>
    </citation>
    <scope>NUCLEOTIDE SEQUENCE</scope>
</reference>
<keyword evidence="2" id="KW-1185">Reference proteome</keyword>
<proteinExistence type="predicted"/>
<comment type="caution">
    <text evidence="1">The sequence shown here is derived from an EMBL/GenBank/DDBJ whole genome shotgun (WGS) entry which is preliminary data.</text>
</comment>
<organism evidence="1 2">
    <name type="scientific">Paramecium sonneborni</name>
    <dbReference type="NCBI Taxonomy" id="65129"/>
    <lineage>
        <taxon>Eukaryota</taxon>
        <taxon>Sar</taxon>
        <taxon>Alveolata</taxon>
        <taxon>Ciliophora</taxon>
        <taxon>Intramacronucleata</taxon>
        <taxon>Oligohymenophorea</taxon>
        <taxon>Peniculida</taxon>
        <taxon>Parameciidae</taxon>
        <taxon>Paramecium</taxon>
    </lineage>
</organism>